<comment type="caution">
    <text evidence="2">The sequence shown here is derived from an EMBL/GenBank/DDBJ whole genome shotgun (WGS) entry which is preliminary data.</text>
</comment>
<dbReference type="RefSeq" id="WP_202953521.1">
    <property type="nucleotide sequence ID" value="NZ_JAPCID010000060.1"/>
</dbReference>
<evidence type="ECO:0000259" key="1">
    <source>
        <dbReference type="Pfam" id="PF12802"/>
    </source>
</evidence>
<dbReference type="InterPro" id="IPR000835">
    <property type="entry name" value="HTH_MarR-typ"/>
</dbReference>
<reference evidence="2" key="1">
    <citation type="submission" date="2022-10" db="EMBL/GenBank/DDBJ databases">
        <title>The WGS of Solirubrobacter sp. CPCC 204708.</title>
        <authorList>
            <person name="Jiang Z."/>
        </authorList>
    </citation>
    <scope>NUCLEOTIDE SEQUENCE</scope>
    <source>
        <strain evidence="2">CPCC 204708</strain>
    </source>
</reference>
<evidence type="ECO:0000313" key="3">
    <source>
        <dbReference type="Proteomes" id="UP001147700"/>
    </source>
</evidence>
<proteinExistence type="predicted"/>
<dbReference type="InterPro" id="IPR036388">
    <property type="entry name" value="WH-like_DNA-bd_sf"/>
</dbReference>
<protein>
    <submittedName>
        <fullName evidence="2">MarR family winged helix-turn-helix transcriptional regulator</fullName>
    </submittedName>
</protein>
<dbReference type="Gene3D" id="1.10.10.10">
    <property type="entry name" value="Winged helix-like DNA-binding domain superfamily/Winged helix DNA-binding domain"/>
    <property type="match status" value="1"/>
</dbReference>
<keyword evidence="3" id="KW-1185">Reference proteome</keyword>
<feature type="domain" description="HTH marR-type" evidence="1">
    <location>
        <begin position="10"/>
        <end position="60"/>
    </location>
</feature>
<organism evidence="2 3">
    <name type="scientific">Solirubrobacter deserti</name>
    <dbReference type="NCBI Taxonomy" id="2282478"/>
    <lineage>
        <taxon>Bacteria</taxon>
        <taxon>Bacillati</taxon>
        <taxon>Actinomycetota</taxon>
        <taxon>Thermoleophilia</taxon>
        <taxon>Solirubrobacterales</taxon>
        <taxon>Solirubrobacteraceae</taxon>
        <taxon>Solirubrobacter</taxon>
    </lineage>
</organism>
<sequence length="109" mass="12225">MGIAPFGFLTNHGLALLCIAEDPQIRMRDIATRIDITERAAQRIVSDLIAAGYVHRRREGRRNQYLVRTDLKVALPNERDIELSSLLGVLLPTGASAERREQVMVEPSM</sequence>
<dbReference type="SUPFAM" id="SSF46785">
    <property type="entry name" value="Winged helix' DNA-binding domain"/>
    <property type="match status" value="1"/>
</dbReference>
<dbReference type="Pfam" id="PF12802">
    <property type="entry name" value="MarR_2"/>
    <property type="match status" value="1"/>
</dbReference>
<dbReference type="InterPro" id="IPR036390">
    <property type="entry name" value="WH_DNA-bd_sf"/>
</dbReference>
<dbReference type="Proteomes" id="UP001147700">
    <property type="component" value="Unassembled WGS sequence"/>
</dbReference>
<evidence type="ECO:0000313" key="2">
    <source>
        <dbReference type="EMBL" id="MDA0141579.1"/>
    </source>
</evidence>
<dbReference type="EMBL" id="JAPCID010000060">
    <property type="protein sequence ID" value="MDA0141579.1"/>
    <property type="molecule type" value="Genomic_DNA"/>
</dbReference>
<name>A0ABT4RSN5_9ACTN</name>
<gene>
    <name evidence="2" type="ORF">OJ962_29065</name>
</gene>
<accession>A0ABT4RSN5</accession>